<reference evidence="2 3" key="1">
    <citation type="submission" date="2018-11" db="EMBL/GenBank/DDBJ databases">
        <authorList>
            <person name="Mardanov A.V."/>
            <person name="Ravin N.V."/>
            <person name="Dedysh S.N."/>
        </authorList>
    </citation>
    <scope>NUCLEOTIDE SEQUENCE [LARGE SCALE GENOMIC DNA]</scope>
    <source>
        <strain evidence="2 3">AF10</strain>
    </source>
</reference>
<dbReference type="Proteomes" id="UP000289437">
    <property type="component" value="Unassembled WGS sequence"/>
</dbReference>
<dbReference type="PANTHER" id="PTHR15032">
    <property type="entry name" value="N-ACYL-PHOSPHATIDYLETHANOLAMINE-HYDROLYZING PHOSPHOLIPASE D"/>
    <property type="match status" value="1"/>
</dbReference>
<evidence type="ECO:0000259" key="1">
    <source>
        <dbReference type="Pfam" id="PF12706"/>
    </source>
</evidence>
<organism evidence="2 3">
    <name type="scientific">Granulicella sibirica</name>
    <dbReference type="NCBI Taxonomy" id="2479048"/>
    <lineage>
        <taxon>Bacteria</taxon>
        <taxon>Pseudomonadati</taxon>
        <taxon>Acidobacteriota</taxon>
        <taxon>Terriglobia</taxon>
        <taxon>Terriglobales</taxon>
        <taxon>Acidobacteriaceae</taxon>
        <taxon>Granulicella</taxon>
    </lineage>
</organism>
<accession>A0A4V1L5G4</accession>
<dbReference type="InterPro" id="IPR036866">
    <property type="entry name" value="RibonucZ/Hydroxyglut_hydro"/>
</dbReference>
<dbReference type="Pfam" id="PF12706">
    <property type="entry name" value="Lactamase_B_2"/>
    <property type="match status" value="1"/>
</dbReference>
<dbReference type="Gene3D" id="3.60.15.10">
    <property type="entry name" value="Ribonuclease Z/Hydroxyacylglutathione hydrolase-like"/>
    <property type="match status" value="1"/>
</dbReference>
<dbReference type="InterPro" id="IPR001279">
    <property type="entry name" value="Metallo-B-lactamas"/>
</dbReference>
<sequence>MGSFEAFAREGHLNGMGFLQRAKKVGRKFENPVPTQLGGFRLMVKLLPLYYANREQKTPAEPVGPFRTDASAYDMLPASGLRVTWFGHSASLVEIDGVRVLIDPVWDERAAPVQWFGPKRFFPPTLPLERLPRIDVVLISHDHYDHLGKGTIRRLARLLPGVQWVTSKGVSASLRKFGVAASCITELDWTESVAVGEFSVTSVPSRHFSGRGMTNRNETLWGSFVLKGPKHTVYYGADSGWWDGFEEIGKAYGPFDLTMLEIGAYHPLWGDIHLGPDNAVKAFEALGGKGLFMPIHWGLFDLALHGWRQPMTRLLELVSELGTMVWSPEPGRPTEVVAGTTVQADWWRG</sequence>
<proteinExistence type="predicted"/>
<name>A0A4V1L5G4_9BACT</name>
<gene>
    <name evidence="2" type="ORF">GRAN_2531</name>
</gene>
<keyword evidence="3" id="KW-1185">Reference proteome</keyword>
<dbReference type="GO" id="GO:0005737">
    <property type="term" value="C:cytoplasm"/>
    <property type="evidence" value="ECO:0007669"/>
    <property type="project" value="TreeGrafter"/>
</dbReference>
<dbReference type="PANTHER" id="PTHR15032:SF4">
    <property type="entry name" value="N-ACYL-PHOSPHATIDYLETHANOLAMINE-HYDROLYZING PHOSPHOLIPASE D"/>
    <property type="match status" value="1"/>
</dbReference>
<dbReference type="SUPFAM" id="SSF56281">
    <property type="entry name" value="Metallo-hydrolase/oxidoreductase"/>
    <property type="match status" value="1"/>
</dbReference>
<reference evidence="3" key="2">
    <citation type="submission" date="2019-02" db="EMBL/GenBank/DDBJ databases">
        <title>Granulicella sibirica sp. nov., a psychrotolerant acidobacterium isolated from an organic soil layer in forested tundra, West Siberia.</title>
        <authorList>
            <person name="Oshkin I.Y."/>
            <person name="Kulichevskaya I.S."/>
            <person name="Rijpstra W.I.C."/>
            <person name="Sinninghe Damste J.S."/>
            <person name="Rakitin A.L."/>
            <person name="Ravin N.V."/>
            <person name="Dedysh S.N."/>
        </authorList>
    </citation>
    <scope>NUCLEOTIDE SEQUENCE [LARGE SCALE GENOMIC DNA]</scope>
    <source>
        <strain evidence="3">AF10</strain>
    </source>
</reference>
<protein>
    <submittedName>
        <fullName evidence="2">Outer membrane protein romA</fullName>
    </submittedName>
</protein>
<evidence type="ECO:0000313" key="3">
    <source>
        <dbReference type="Proteomes" id="UP000289437"/>
    </source>
</evidence>
<dbReference type="EMBL" id="RDSM01000002">
    <property type="protein sequence ID" value="RXH55674.1"/>
    <property type="molecule type" value="Genomic_DNA"/>
</dbReference>
<comment type="caution">
    <text evidence="2">The sequence shown here is derived from an EMBL/GenBank/DDBJ whole genome shotgun (WGS) entry which is preliminary data.</text>
</comment>
<feature type="domain" description="Metallo-beta-lactamase" evidence="1">
    <location>
        <begin position="99"/>
        <end position="297"/>
    </location>
</feature>
<evidence type="ECO:0000313" key="2">
    <source>
        <dbReference type="EMBL" id="RXH55674.1"/>
    </source>
</evidence>
<dbReference type="AlphaFoldDB" id="A0A4V1L5G4"/>